<dbReference type="InterPro" id="IPR029024">
    <property type="entry name" value="TerB-like"/>
</dbReference>
<gene>
    <name evidence="1" type="ORF">AW09_002553</name>
</gene>
<dbReference type="EMBL" id="JDVG02000415">
    <property type="protein sequence ID" value="KFB72259.1"/>
    <property type="molecule type" value="Genomic_DNA"/>
</dbReference>
<accession>A0A080M5B6</accession>
<dbReference type="Gene3D" id="1.10.3680.10">
    <property type="entry name" value="TerB-like"/>
    <property type="match status" value="1"/>
</dbReference>
<dbReference type="Proteomes" id="UP000020077">
    <property type="component" value="Unassembled WGS sequence"/>
</dbReference>
<dbReference type="SUPFAM" id="SSF158682">
    <property type="entry name" value="TerB-like"/>
    <property type="match status" value="1"/>
</dbReference>
<reference evidence="1 2" key="1">
    <citation type="submission" date="2014-02" db="EMBL/GenBank/DDBJ databases">
        <title>Expanding our view of genomic diversity in Candidatus Accumulibacter clades.</title>
        <authorList>
            <person name="Skennerton C.T."/>
            <person name="Barr J.J."/>
            <person name="Slater F.R."/>
            <person name="Bond P.L."/>
            <person name="Tyson G.W."/>
        </authorList>
    </citation>
    <scope>NUCLEOTIDE SEQUENCE [LARGE SCALE GENOMIC DNA]</scope>
    <source>
        <strain evidence="2">BA-91</strain>
    </source>
</reference>
<dbReference type="AlphaFoldDB" id="A0A080M5B6"/>
<protein>
    <recommendedName>
        <fullName evidence="3">TerB family tellurite resistance protein</fullName>
    </recommendedName>
</protein>
<evidence type="ECO:0000313" key="1">
    <source>
        <dbReference type="EMBL" id="KFB72259.1"/>
    </source>
</evidence>
<proteinExistence type="predicted"/>
<comment type="caution">
    <text evidence="1">The sequence shown here is derived from an EMBL/GenBank/DDBJ whole genome shotgun (WGS) entry which is preliminary data.</text>
</comment>
<organism evidence="1 2">
    <name type="scientific">Candidatus Accumulibacter phosphatis</name>
    <dbReference type="NCBI Taxonomy" id="327160"/>
    <lineage>
        <taxon>Bacteria</taxon>
        <taxon>Pseudomonadati</taxon>
        <taxon>Pseudomonadota</taxon>
        <taxon>Betaproteobacteria</taxon>
        <taxon>Candidatus Accumulibacter</taxon>
    </lineage>
</organism>
<sequence>MRNYTTDSAEATARLISLALLADGGLDNSELDSLEKHSILDQLGITPDTFDRVMHEFCNDVLQSARSPNIGQIEIDPEVITHLLGDIRSPALQKKVLRAMLDIVNADWCISGAEAVLVSQAMSRWGLELHQLPPSGKAADIRLPFQIESQENPPSEGSDSPLHIQRLVLLLNAAPNAGLPGQGSFQ</sequence>
<name>A0A080M5B6_9PROT</name>
<evidence type="ECO:0008006" key="3">
    <source>
        <dbReference type="Google" id="ProtNLM"/>
    </source>
</evidence>
<evidence type="ECO:0000313" key="2">
    <source>
        <dbReference type="Proteomes" id="UP000020077"/>
    </source>
</evidence>